<dbReference type="RefSeq" id="WP_196172550.1">
    <property type="nucleotide sequence ID" value="NZ_JADLJR010000001.1"/>
</dbReference>
<reference evidence="1 2" key="1">
    <citation type="submission" date="2020-10" db="EMBL/GenBank/DDBJ databases">
        <title>Genome sequences of Pseudomonas isolates.</title>
        <authorList>
            <person name="Wessels L."/>
            <person name="Reich F."/>
            <person name="Hammerl J."/>
        </authorList>
    </citation>
    <scope>NUCLEOTIDE SEQUENCE [LARGE SCALE GENOMIC DNA]</scope>
    <source>
        <strain evidence="1 2">20-MO00628-0</strain>
    </source>
</reference>
<evidence type="ECO:0000313" key="1">
    <source>
        <dbReference type="EMBL" id="MBF8644012.1"/>
    </source>
</evidence>
<accession>A0ABS0FUN3</accession>
<dbReference type="Proteomes" id="UP000639294">
    <property type="component" value="Unassembled WGS sequence"/>
</dbReference>
<name>A0ABS0FUN3_9PSED</name>
<comment type="caution">
    <text evidence="1">The sequence shown here is derived from an EMBL/GenBank/DDBJ whole genome shotgun (WGS) entry which is preliminary data.</text>
</comment>
<protein>
    <submittedName>
        <fullName evidence="1">Uncharacterized protein</fullName>
    </submittedName>
</protein>
<organism evidence="1 2">
    <name type="scientific">Pseudomonas pudica</name>
    <dbReference type="NCBI Taxonomy" id="272772"/>
    <lineage>
        <taxon>Bacteria</taxon>
        <taxon>Pseudomonadati</taxon>
        <taxon>Pseudomonadota</taxon>
        <taxon>Gammaproteobacteria</taxon>
        <taxon>Pseudomonadales</taxon>
        <taxon>Pseudomonadaceae</taxon>
        <taxon>Pseudomonas</taxon>
    </lineage>
</organism>
<dbReference type="EMBL" id="JADLJS010000001">
    <property type="protein sequence ID" value="MBF8644012.1"/>
    <property type="molecule type" value="Genomic_DNA"/>
</dbReference>
<keyword evidence="2" id="KW-1185">Reference proteome</keyword>
<evidence type="ECO:0000313" key="2">
    <source>
        <dbReference type="Proteomes" id="UP000639294"/>
    </source>
</evidence>
<gene>
    <name evidence="1" type="ORF">IRZ77_00360</name>
</gene>
<sequence>MIALIHILDLIASLAGRPKGNSNFHTPSYSVAPLVIPLTIAPKSNALSKQVAESRHRIRIPNFLKGAQPAA</sequence>
<proteinExistence type="predicted"/>